<dbReference type="SUPFAM" id="SSF52540">
    <property type="entry name" value="P-loop containing nucleoside triphosphate hydrolases"/>
    <property type="match status" value="1"/>
</dbReference>
<dbReference type="Proteomes" id="UP000826656">
    <property type="component" value="Unassembled WGS sequence"/>
</dbReference>
<comment type="similarity">
    <text evidence="1">Belongs to the helicase family. RecQ subfamily.</text>
</comment>
<gene>
    <name evidence="3" type="ORF">KY290_002618</name>
</gene>
<proteinExistence type="inferred from homology"/>
<protein>
    <recommendedName>
        <fullName evidence="2">UBA domain-containing protein</fullName>
    </recommendedName>
</protein>
<evidence type="ECO:0000259" key="2">
    <source>
        <dbReference type="PROSITE" id="PS50030"/>
    </source>
</evidence>
<evidence type="ECO:0000313" key="3">
    <source>
        <dbReference type="EMBL" id="KAH0783020.1"/>
    </source>
</evidence>
<dbReference type="Gene3D" id="3.40.50.300">
    <property type="entry name" value="P-loop containing nucleotide triphosphate hydrolases"/>
    <property type="match status" value="1"/>
</dbReference>
<dbReference type="PROSITE" id="PS50030">
    <property type="entry name" value="UBA"/>
    <property type="match status" value="1"/>
</dbReference>
<evidence type="ECO:0000256" key="1">
    <source>
        <dbReference type="ARBA" id="ARBA00005446"/>
    </source>
</evidence>
<organism evidence="3 4">
    <name type="scientific">Solanum tuberosum</name>
    <name type="common">Potato</name>
    <dbReference type="NCBI Taxonomy" id="4113"/>
    <lineage>
        <taxon>Eukaryota</taxon>
        <taxon>Viridiplantae</taxon>
        <taxon>Streptophyta</taxon>
        <taxon>Embryophyta</taxon>
        <taxon>Tracheophyta</taxon>
        <taxon>Spermatophyta</taxon>
        <taxon>Magnoliopsida</taxon>
        <taxon>eudicotyledons</taxon>
        <taxon>Gunneridae</taxon>
        <taxon>Pentapetalae</taxon>
        <taxon>asterids</taxon>
        <taxon>lamiids</taxon>
        <taxon>Solanales</taxon>
        <taxon>Solanaceae</taxon>
        <taxon>Solanoideae</taxon>
        <taxon>Solaneae</taxon>
        <taxon>Solanum</taxon>
    </lineage>
</organism>
<keyword evidence="4" id="KW-1185">Reference proteome</keyword>
<dbReference type="InterPro" id="IPR015940">
    <property type="entry name" value="UBA"/>
</dbReference>
<sequence length="322" mass="35672">MDPDQVVAKLVGMGFKLSDFTNSVEVVGPSIDGVIDYLLDDSRRNTASASTSTACFSSRAGMLEKRGSSSSSCSAGKIWQSSINEFIQSAIRPKRSKTMNELNMSQSEVLQRDTGGQNVHPPLEDSDLHVAIVKAVSSSYYKDEDIGPDWQKKVKNLLQKHFGLSLLKDFQKEALEDWLFHQDCLVLAATGSDFGIADWEGCHCYIGPDWQKKQQDQILALLTGKVVIVISLLISLMHDQCLKLAKHGVSACFIGSCQTDRNVEQKAMAGMYSIIYVFPETILRLIKLLQSLAESHGIALVAVREVHCVSKWGHDFPPDYRD</sequence>
<dbReference type="PANTHER" id="PTHR13710">
    <property type="entry name" value="DNA HELICASE RECQ FAMILY MEMBER"/>
    <property type="match status" value="1"/>
</dbReference>
<comment type="caution">
    <text evidence="3">The sequence shown here is derived from an EMBL/GenBank/DDBJ whole genome shotgun (WGS) entry which is preliminary data.</text>
</comment>
<name>A0ABQ7WR29_SOLTU</name>
<feature type="domain" description="UBA" evidence="2">
    <location>
        <begin position="1"/>
        <end position="41"/>
    </location>
</feature>
<dbReference type="PANTHER" id="PTHR13710:SF69">
    <property type="entry name" value="ATP-DEPENDENT DNA HELICASE Q-LIKE SIM"/>
    <property type="match status" value="1"/>
</dbReference>
<reference evidence="3 4" key="1">
    <citation type="journal article" date="2021" name="bioRxiv">
        <title>Chromosome-scale and haplotype-resolved genome assembly of a tetraploid potato cultivar.</title>
        <authorList>
            <person name="Sun H."/>
            <person name="Jiao W.-B."/>
            <person name="Krause K."/>
            <person name="Campoy J.A."/>
            <person name="Goel M."/>
            <person name="Folz-Donahue K."/>
            <person name="Kukat C."/>
            <person name="Huettel B."/>
            <person name="Schneeberger K."/>
        </authorList>
    </citation>
    <scope>NUCLEOTIDE SEQUENCE [LARGE SCALE GENOMIC DNA]</scope>
    <source>
        <strain evidence="3">SolTubOtavaFocal</strain>
        <tissue evidence="3">Leaves</tissue>
    </source>
</reference>
<dbReference type="InterPro" id="IPR027417">
    <property type="entry name" value="P-loop_NTPase"/>
</dbReference>
<evidence type="ECO:0000313" key="4">
    <source>
        <dbReference type="Proteomes" id="UP000826656"/>
    </source>
</evidence>
<accession>A0ABQ7WR29</accession>
<dbReference type="EMBL" id="JAIVGD010000001">
    <property type="protein sequence ID" value="KAH0783020.1"/>
    <property type="molecule type" value="Genomic_DNA"/>
</dbReference>